<evidence type="ECO:0000256" key="4">
    <source>
        <dbReference type="SAM" id="SignalP"/>
    </source>
</evidence>
<evidence type="ECO:0000313" key="6">
    <source>
        <dbReference type="EMBL" id="CAI6322687.1"/>
    </source>
</evidence>
<feature type="compositionally biased region" description="Polar residues" evidence="3">
    <location>
        <begin position="772"/>
        <end position="789"/>
    </location>
</feature>
<dbReference type="GO" id="GO:0005975">
    <property type="term" value="P:carbohydrate metabolic process"/>
    <property type="evidence" value="ECO:0007669"/>
    <property type="project" value="InterPro"/>
</dbReference>
<comment type="similarity">
    <text evidence="1">Belongs to the GMC oxidoreductase family.</text>
</comment>
<feature type="compositionally biased region" description="Low complexity" evidence="3">
    <location>
        <begin position="825"/>
        <end position="841"/>
    </location>
</feature>
<dbReference type="InterPro" id="IPR053208">
    <property type="entry name" value="GMC_Oxidoreductase_CD"/>
</dbReference>
<dbReference type="GO" id="GO:0005576">
    <property type="term" value="C:extracellular region"/>
    <property type="evidence" value="ECO:0007669"/>
    <property type="project" value="InterPro"/>
</dbReference>
<evidence type="ECO:0000259" key="5">
    <source>
        <dbReference type="PROSITE" id="PS51164"/>
    </source>
</evidence>
<dbReference type="AlphaFoldDB" id="A0A9W4XGA5"/>
<dbReference type="PROSITE" id="PS00624">
    <property type="entry name" value="GMC_OXRED_2"/>
    <property type="match status" value="1"/>
</dbReference>
<organism evidence="6 7">
    <name type="scientific">Periconia digitata</name>
    <dbReference type="NCBI Taxonomy" id="1303443"/>
    <lineage>
        <taxon>Eukaryota</taxon>
        <taxon>Fungi</taxon>
        <taxon>Dikarya</taxon>
        <taxon>Ascomycota</taxon>
        <taxon>Pezizomycotina</taxon>
        <taxon>Dothideomycetes</taxon>
        <taxon>Pleosporomycetidae</taxon>
        <taxon>Pleosporales</taxon>
        <taxon>Massarineae</taxon>
        <taxon>Periconiaceae</taxon>
        <taxon>Periconia</taxon>
    </lineage>
</organism>
<feature type="domain" description="CBM1" evidence="5">
    <location>
        <begin position="850"/>
        <end position="886"/>
    </location>
</feature>
<proteinExistence type="inferred from homology"/>
<feature type="chain" id="PRO_5040793123" description="CBM1 domain-containing protein" evidence="4">
    <location>
        <begin position="22"/>
        <end position="888"/>
    </location>
</feature>
<dbReference type="InterPro" id="IPR007867">
    <property type="entry name" value="GMC_OxRtase_C"/>
</dbReference>
<gene>
    <name evidence="6" type="ORF">PDIGIT_LOCUS3661</name>
</gene>
<keyword evidence="2 4" id="KW-0732">Signal</keyword>
<feature type="compositionally biased region" description="Low complexity" evidence="3">
    <location>
        <begin position="790"/>
        <end position="817"/>
    </location>
</feature>
<keyword evidence="7" id="KW-1185">Reference proteome</keyword>
<reference evidence="6" key="1">
    <citation type="submission" date="2023-01" db="EMBL/GenBank/DDBJ databases">
        <authorList>
            <person name="Van Ghelder C."/>
            <person name="Rancurel C."/>
        </authorList>
    </citation>
    <scope>NUCLEOTIDE SEQUENCE</scope>
    <source>
        <strain evidence="6">CNCM I-4278</strain>
    </source>
</reference>
<dbReference type="Gene3D" id="2.60.40.1210">
    <property type="entry name" value="Cellobiose dehydrogenase, cytochrome domain"/>
    <property type="match status" value="1"/>
</dbReference>
<dbReference type="InterPro" id="IPR000172">
    <property type="entry name" value="GMC_OxRdtase_N"/>
</dbReference>
<dbReference type="InterPro" id="IPR035971">
    <property type="entry name" value="CBD_sf"/>
</dbReference>
<dbReference type="SUPFAM" id="SSF49344">
    <property type="entry name" value="CBD9-like"/>
    <property type="match status" value="1"/>
</dbReference>
<dbReference type="SUPFAM" id="SSF54373">
    <property type="entry name" value="FAD-linked reductases, C-terminal domain"/>
    <property type="match status" value="1"/>
</dbReference>
<evidence type="ECO:0000313" key="7">
    <source>
        <dbReference type="Proteomes" id="UP001152607"/>
    </source>
</evidence>
<dbReference type="PANTHER" id="PTHR47190:SF4">
    <property type="entry name" value="DEHYDROGENASE, PUTATIVE-RELATED"/>
    <property type="match status" value="1"/>
</dbReference>
<comment type="caution">
    <text evidence="6">The sequence shown here is derived from an EMBL/GenBank/DDBJ whole genome shotgun (WGS) entry which is preliminary data.</text>
</comment>
<dbReference type="Pfam" id="PF00734">
    <property type="entry name" value="CBM_1"/>
    <property type="match status" value="1"/>
</dbReference>
<evidence type="ECO:0000256" key="3">
    <source>
        <dbReference type="SAM" id="MobiDB-lite"/>
    </source>
</evidence>
<dbReference type="Pfam" id="PF16010">
    <property type="entry name" value="CDH-cyt"/>
    <property type="match status" value="1"/>
</dbReference>
<feature type="region of interest" description="Disordered" evidence="3">
    <location>
        <begin position="772"/>
        <end position="850"/>
    </location>
</feature>
<dbReference type="GO" id="GO:0050660">
    <property type="term" value="F:flavin adenine dinucleotide binding"/>
    <property type="evidence" value="ECO:0007669"/>
    <property type="project" value="InterPro"/>
</dbReference>
<dbReference type="Pfam" id="PF05199">
    <property type="entry name" value="GMC_oxred_C"/>
    <property type="match status" value="1"/>
</dbReference>
<evidence type="ECO:0000256" key="1">
    <source>
        <dbReference type="ARBA" id="ARBA00010790"/>
    </source>
</evidence>
<protein>
    <recommendedName>
        <fullName evidence="5">CBM1 domain-containing protein</fullName>
    </recommendedName>
</protein>
<dbReference type="InterPro" id="IPR000254">
    <property type="entry name" value="CBD"/>
</dbReference>
<dbReference type="Gene3D" id="3.30.410.10">
    <property type="entry name" value="Cholesterol Oxidase, domain 2"/>
    <property type="match status" value="1"/>
</dbReference>
<dbReference type="InterPro" id="IPR015920">
    <property type="entry name" value="Cellobiose_DH-like_cyt"/>
</dbReference>
<dbReference type="PROSITE" id="PS51164">
    <property type="entry name" value="CBM1_2"/>
    <property type="match status" value="1"/>
</dbReference>
<dbReference type="InterPro" id="IPR036188">
    <property type="entry name" value="FAD/NAD-bd_sf"/>
</dbReference>
<dbReference type="SMART" id="SM00236">
    <property type="entry name" value="fCBD"/>
    <property type="match status" value="1"/>
</dbReference>
<dbReference type="Pfam" id="PF00732">
    <property type="entry name" value="GMC_oxred_N"/>
    <property type="match status" value="1"/>
</dbReference>
<accession>A0A9W4XGA5</accession>
<feature type="signal peptide" evidence="4">
    <location>
        <begin position="1"/>
        <end position="21"/>
    </location>
</feature>
<dbReference type="PANTHER" id="PTHR47190">
    <property type="entry name" value="DEHYDROGENASE, PUTATIVE-RELATED"/>
    <property type="match status" value="1"/>
</dbReference>
<dbReference type="GO" id="GO:0030248">
    <property type="term" value="F:cellulose binding"/>
    <property type="evidence" value="ECO:0007669"/>
    <property type="project" value="InterPro"/>
</dbReference>
<sequence length="888" mass="92794">MAARCILSTLALALSLTGSQAQTTAVPYTDEATGITFSQVTESNGFTYGFALPQKGNDFIGRIEAPVAPGWAGFSMSSGMTSGLLVVAWPNGDNVVGSLRKATDYASPPVYTGSSTLQTISAGTKVNSTAFTYTFLCQNCTNIGDLSFGDESEIVPLGWAMSTKAVTTPGSPSSATSSHIGSGGQGITAINMADARSDDFEKWAALAGNSTAPPTGGNSTIPPPTGGNSTTPPVFNGTVSVSNTTYDYIVVGGGPSGLITAQRLVETGKSVMLLERGKASYYASGGDLTVPWNDTLTIYEAPYFYNYLASFPGNDAYCDDVPTMAGCILGGGTAVNGLAFIRPPSFDFGNRWPVGWRWADVEASAERHYARNPGTTHPSADGKFYDYAVYDVLSKALAGAGWDYADSNEFPDNKEKSYGQAAINVLNGRRAGPVATYLPLMQGKSNFKLLLETMVLRAVRTGSTITGVETQDKAGQRTIYNVKPGGKVILAAGAMSSPRILFRSGIGPKDQIDIVKAGVVPITLPDESAWIDSPVGFVRDHTTLSTKFNVTAGMSIMTAEEYLNPSQANIDLYEQHASGPLTASSIMRLNTFRTITTSDGTSLIVQTHNYATQNNTINTLFILTHNTTSVGKLGITPEGNTIWSESPYLTTATDREAMAMAIDEWLVMSRQPNSTITYNGPANITGAEIVDTVPTGAGVHMTGTTIMGTDPQDSVVDVNCKVWGTDNLFIVDAGMHADLPTGNTQAIVGVAAEHAVEKIIALGVGGGNSTLPITPSNPSNSTIPAPSSGSTALPPASTLAPPANPSSISSFSTKPAPTSTPPASPSSSASSEPIATAAPPSDGGEGGNVEVVKQWNQCGGRDYKGATKCAEGLMCKEWNPWYSQCIAA</sequence>
<dbReference type="PROSITE" id="PS00562">
    <property type="entry name" value="CBM1_1"/>
    <property type="match status" value="1"/>
</dbReference>
<dbReference type="GO" id="GO:0016614">
    <property type="term" value="F:oxidoreductase activity, acting on CH-OH group of donors"/>
    <property type="evidence" value="ECO:0007669"/>
    <property type="project" value="InterPro"/>
</dbReference>
<dbReference type="Proteomes" id="UP001152607">
    <property type="component" value="Unassembled WGS sequence"/>
</dbReference>
<dbReference type="SUPFAM" id="SSF57180">
    <property type="entry name" value="Cellulose-binding domain"/>
    <property type="match status" value="1"/>
</dbReference>
<dbReference type="OrthoDB" id="413885at2759"/>
<dbReference type="CDD" id="cd09630">
    <property type="entry name" value="CDH_like_cytochrome"/>
    <property type="match status" value="1"/>
</dbReference>
<dbReference type="EMBL" id="CAOQHR010000002">
    <property type="protein sequence ID" value="CAI6322687.1"/>
    <property type="molecule type" value="Genomic_DNA"/>
</dbReference>
<name>A0A9W4XGA5_9PLEO</name>
<dbReference type="Gene3D" id="3.50.50.60">
    <property type="entry name" value="FAD/NAD(P)-binding domain"/>
    <property type="match status" value="1"/>
</dbReference>
<evidence type="ECO:0000256" key="2">
    <source>
        <dbReference type="ARBA" id="ARBA00022729"/>
    </source>
</evidence>
<dbReference type="SUPFAM" id="SSF51905">
    <property type="entry name" value="FAD/NAD(P)-binding domain"/>
    <property type="match status" value="1"/>
</dbReference>